<dbReference type="AlphaFoldDB" id="A0A0S4LG59"/>
<evidence type="ECO:0000313" key="3">
    <source>
        <dbReference type="Proteomes" id="UP000198736"/>
    </source>
</evidence>
<name>A0A0S4LG59_9BACT</name>
<keyword evidence="1" id="KW-0472">Membrane</keyword>
<organism evidence="2 3">
    <name type="scientific">Candidatus Nitrospira nitrificans</name>
    <dbReference type="NCBI Taxonomy" id="1742973"/>
    <lineage>
        <taxon>Bacteria</taxon>
        <taxon>Pseudomonadati</taxon>
        <taxon>Nitrospirota</taxon>
        <taxon>Nitrospiria</taxon>
        <taxon>Nitrospirales</taxon>
        <taxon>Nitrospiraceae</taxon>
        <taxon>Nitrospira</taxon>
    </lineage>
</organism>
<protein>
    <submittedName>
        <fullName evidence="2">Uncharacterized protein</fullName>
    </submittedName>
</protein>
<reference evidence="3" key="1">
    <citation type="submission" date="2015-10" db="EMBL/GenBank/DDBJ databases">
        <authorList>
            <person name="Luecker S."/>
            <person name="Luecker S."/>
        </authorList>
    </citation>
    <scope>NUCLEOTIDE SEQUENCE [LARGE SCALE GENOMIC DNA]</scope>
</reference>
<keyword evidence="1" id="KW-1133">Transmembrane helix</keyword>
<dbReference type="EMBL" id="CZPZ01000016">
    <property type="protein sequence ID" value="CUS36485.1"/>
    <property type="molecule type" value="Genomic_DNA"/>
</dbReference>
<accession>A0A0S4LG59</accession>
<feature type="transmembrane region" description="Helical" evidence="1">
    <location>
        <begin position="26"/>
        <end position="46"/>
    </location>
</feature>
<sequence>MSWSSCWNSVGCLESWKESLTSLRTWSGLLAGGITLFVAIMTLVLWKFDSRISVLAAPRHLTEWQKKTLLENLNGVSEASVYFGLTQPVMRVRRTPES</sequence>
<evidence type="ECO:0000313" key="2">
    <source>
        <dbReference type="EMBL" id="CUS36485.1"/>
    </source>
</evidence>
<gene>
    <name evidence="2" type="ORF">COMA2_230059</name>
</gene>
<proteinExistence type="predicted"/>
<evidence type="ECO:0000256" key="1">
    <source>
        <dbReference type="SAM" id="Phobius"/>
    </source>
</evidence>
<keyword evidence="3" id="KW-1185">Reference proteome</keyword>
<keyword evidence="1" id="KW-0812">Transmembrane</keyword>
<dbReference type="Proteomes" id="UP000198736">
    <property type="component" value="Unassembled WGS sequence"/>
</dbReference>